<proteinExistence type="predicted"/>
<organism evidence="2 3">
    <name type="scientific">Trichonephila clavipes</name>
    <name type="common">Golden silk orbweaver</name>
    <name type="synonym">Nephila clavipes</name>
    <dbReference type="NCBI Taxonomy" id="2585209"/>
    <lineage>
        <taxon>Eukaryota</taxon>
        <taxon>Metazoa</taxon>
        <taxon>Ecdysozoa</taxon>
        <taxon>Arthropoda</taxon>
        <taxon>Chelicerata</taxon>
        <taxon>Arachnida</taxon>
        <taxon>Araneae</taxon>
        <taxon>Araneomorphae</taxon>
        <taxon>Entelegynae</taxon>
        <taxon>Araneoidea</taxon>
        <taxon>Nephilidae</taxon>
        <taxon>Trichonephila</taxon>
    </lineage>
</organism>
<feature type="region of interest" description="Disordered" evidence="1">
    <location>
        <begin position="1"/>
        <end position="22"/>
    </location>
</feature>
<evidence type="ECO:0000313" key="3">
    <source>
        <dbReference type="Proteomes" id="UP000887159"/>
    </source>
</evidence>
<accession>A0A8X6S7W6</accession>
<evidence type="ECO:0000256" key="1">
    <source>
        <dbReference type="SAM" id="MobiDB-lite"/>
    </source>
</evidence>
<reference evidence="2" key="1">
    <citation type="submission" date="2020-08" db="EMBL/GenBank/DDBJ databases">
        <title>Multicomponent nature underlies the extraordinary mechanical properties of spider dragline silk.</title>
        <authorList>
            <person name="Kono N."/>
            <person name="Nakamura H."/>
            <person name="Mori M."/>
            <person name="Yoshida Y."/>
            <person name="Ohtoshi R."/>
            <person name="Malay A.D."/>
            <person name="Moran D.A.P."/>
            <person name="Tomita M."/>
            <person name="Numata K."/>
            <person name="Arakawa K."/>
        </authorList>
    </citation>
    <scope>NUCLEOTIDE SEQUENCE</scope>
</reference>
<dbReference type="AlphaFoldDB" id="A0A8X6S7W6"/>
<dbReference type="EMBL" id="BMAU01021244">
    <property type="protein sequence ID" value="GFY04482.1"/>
    <property type="molecule type" value="Genomic_DNA"/>
</dbReference>
<comment type="caution">
    <text evidence="2">The sequence shown here is derived from an EMBL/GenBank/DDBJ whole genome shotgun (WGS) entry which is preliminary data.</text>
</comment>
<name>A0A8X6S7W6_TRICX</name>
<feature type="compositionally biased region" description="Polar residues" evidence="1">
    <location>
        <begin position="229"/>
        <end position="248"/>
    </location>
</feature>
<gene>
    <name evidence="2" type="primary">AVEN_91194_1</name>
    <name evidence="2" type="ORF">TNCV_4415701</name>
</gene>
<evidence type="ECO:0000313" key="2">
    <source>
        <dbReference type="EMBL" id="GFY04482.1"/>
    </source>
</evidence>
<feature type="region of interest" description="Disordered" evidence="1">
    <location>
        <begin position="229"/>
        <end position="268"/>
    </location>
</feature>
<sequence length="318" mass="36607">MQKQTRTAPEMPKTFEKGRKSSLDHGLGRNLCKWQNTFGEEGFKNQKVYQRYILEAAVLPWAQKHFGNANSTRLYTSSQGQKDKSGARRIFQTYLKNGHTTRRIFNPMDCSVWSNLESRACTKPHKTLDSLKQSFVRECDRLKNEFRTNASMGRHIDEMSREFMTFPDKFEHPGYEIFHEEYSGAFSPDNKLPVRETSVEESQFGITGYAHTIGCIKGSFDAHLIQTNTVNGPTSDESGRPRTSTFQRQPDAHEQDQSRAINPPFMDRKFNRNFSSTEDMTGSSRAWITTDFLLPVGDEGIQELSPRLLDQIHFIPMR</sequence>
<feature type="compositionally biased region" description="Basic and acidic residues" evidence="1">
    <location>
        <begin position="13"/>
        <end position="22"/>
    </location>
</feature>
<keyword evidence="3" id="KW-1185">Reference proteome</keyword>
<dbReference type="Proteomes" id="UP000887159">
    <property type="component" value="Unassembled WGS sequence"/>
</dbReference>
<protein>
    <submittedName>
        <fullName evidence="2">DDE_3 domain-containing protein</fullName>
    </submittedName>
</protein>